<evidence type="ECO:0000256" key="1">
    <source>
        <dbReference type="ARBA" id="ARBA00001946"/>
    </source>
</evidence>
<dbReference type="Pfam" id="PF00781">
    <property type="entry name" value="DAGK_cat"/>
    <property type="match status" value="1"/>
</dbReference>
<keyword evidence="4" id="KW-0547">Nucleotide-binding</keyword>
<dbReference type="GO" id="GO:0016301">
    <property type="term" value="F:kinase activity"/>
    <property type="evidence" value="ECO:0007669"/>
    <property type="project" value="UniProtKB-KW"/>
</dbReference>
<reference evidence="10 11" key="1">
    <citation type="submission" date="2018-12" db="EMBL/GenBank/DDBJ databases">
        <title>Corynebacterium sanguinis sp. nov., a clinically-associated and environmental corynebacterium.</title>
        <authorList>
            <person name="Gonzales-Siles L."/>
            <person name="Jaen-Luchoro D."/>
            <person name="Cardew S."/>
            <person name="Inganas E."/>
            <person name="Ohlen M."/>
            <person name="Jensie-Markopolous S."/>
            <person name="Pinyeiro-Iglesias B."/>
            <person name="Molin K."/>
            <person name="Skovbjerg S."/>
            <person name="Svensson-Stadler L."/>
            <person name="Funke G."/>
            <person name="Moore E.R.B."/>
        </authorList>
    </citation>
    <scope>NUCLEOTIDE SEQUENCE [LARGE SCALE GENOMIC DNA]</scope>
    <source>
        <strain evidence="10 11">58734</strain>
    </source>
</reference>
<dbReference type="InterPro" id="IPR001206">
    <property type="entry name" value="Diacylglycerol_kinase_cat_dom"/>
</dbReference>
<evidence type="ECO:0000256" key="2">
    <source>
        <dbReference type="ARBA" id="ARBA00005983"/>
    </source>
</evidence>
<evidence type="ECO:0000256" key="3">
    <source>
        <dbReference type="ARBA" id="ARBA00022679"/>
    </source>
</evidence>
<name>A0A6C1TXT4_9CORY</name>
<evidence type="ECO:0000256" key="5">
    <source>
        <dbReference type="ARBA" id="ARBA00022777"/>
    </source>
</evidence>
<evidence type="ECO:0000256" key="4">
    <source>
        <dbReference type="ARBA" id="ARBA00022741"/>
    </source>
</evidence>
<dbReference type="OrthoDB" id="142078at2"/>
<organism evidence="10 11">
    <name type="scientific">Corynebacterium sanguinis</name>
    <dbReference type="NCBI Taxonomy" id="2594913"/>
    <lineage>
        <taxon>Bacteria</taxon>
        <taxon>Bacillati</taxon>
        <taxon>Actinomycetota</taxon>
        <taxon>Actinomycetes</taxon>
        <taxon>Mycobacteriales</taxon>
        <taxon>Corynebacteriaceae</taxon>
        <taxon>Corynebacterium</taxon>
    </lineage>
</organism>
<keyword evidence="7" id="KW-0594">Phospholipid biosynthesis</keyword>
<dbReference type="PANTHER" id="PTHR12358:SF54">
    <property type="entry name" value="SPHINGOSINE KINASE RELATED PROTEIN"/>
    <property type="match status" value="1"/>
</dbReference>
<evidence type="ECO:0000256" key="6">
    <source>
        <dbReference type="ARBA" id="ARBA00022840"/>
    </source>
</evidence>
<dbReference type="Gene3D" id="2.60.200.40">
    <property type="match status" value="1"/>
</dbReference>
<dbReference type="Pfam" id="PF19279">
    <property type="entry name" value="YegS_C"/>
    <property type="match status" value="1"/>
</dbReference>
<dbReference type="Proteomes" id="UP000336646">
    <property type="component" value="Unassembled WGS sequence"/>
</dbReference>
<dbReference type="AlphaFoldDB" id="A0A6C1TXT4"/>
<keyword evidence="3" id="KW-0808">Transferase</keyword>
<dbReference type="SUPFAM" id="SSF111331">
    <property type="entry name" value="NAD kinase/diacylglycerol kinase-like"/>
    <property type="match status" value="1"/>
</dbReference>
<dbReference type="InterPro" id="IPR045540">
    <property type="entry name" value="YegS/DAGK_C"/>
</dbReference>
<gene>
    <name evidence="10" type="ORF">EKI59_06695</name>
</gene>
<evidence type="ECO:0000256" key="8">
    <source>
        <dbReference type="ARBA" id="ARBA00023264"/>
    </source>
</evidence>
<evidence type="ECO:0000259" key="9">
    <source>
        <dbReference type="PROSITE" id="PS50146"/>
    </source>
</evidence>
<dbReference type="InterPro" id="IPR016064">
    <property type="entry name" value="NAD/diacylglycerol_kinase_sf"/>
</dbReference>
<comment type="caution">
    <text evidence="10">The sequence shown here is derived from an EMBL/GenBank/DDBJ whole genome shotgun (WGS) entry which is preliminary data.</text>
</comment>
<comment type="cofactor">
    <cofactor evidence="1">
        <name>Mg(2+)</name>
        <dbReference type="ChEBI" id="CHEBI:18420"/>
    </cofactor>
</comment>
<keyword evidence="7" id="KW-0443">Lipid metabolism</keyword>
<keyword evidence="6" id="KW-0067">ATP-binding</keyword>
<feature type="domain" description="DAGKc" evidence="9">
    <location>
        <begin position="8"/>
        <end position="136"/>
    </location>
</feature>
<keyword evidence="5" id="KW-0418">Kinase</keyword>
<evidence type="ECO:0000313" key="10">
    <source>
        <dbReference type="EMBL" id="TVS28489.1"/>
    </source>
</evidence>
<dbReference type="EMBL" id="RXIR01000012">
    <property type="protein sequence ID" value="TVS28489.1"/>
    <property type="molecule type" value="Genomic_DNA"/>
</dbReference>
<evidence type="ECO:0000256" key="7">
    <source>
        <dbReference type="ARBA" id="ARBA00023209"/>
    </source>
</evidence>
<sequence length="325" mass="34931">MLVSVDSQHRDKAVVVYNPAKVDERALRSLVTTHAPENMRIEWVETTPEDSGYAQATAAAQAGASVVLAAGGDGTVRLVASALASTGVALGIIPAGTGNLLARNLALSLDLEDSVKRAFYGTDDTIDICEARLHWDDNSNDVMRFVVMAGVGIDAQMVENTDEDLKKRIGQLAYVPGVLRSLGGGNRVKATFTFDGQRVAKKRLHTLIIGNCGDVYTNVPLLPHAVPDDGALDLVAIAPRSPWGWIRIGVGIGVNTLVRLWNRDPRNVDKQMNVPRPPNALTYAKGERVTVQFASPEVFEVDGDPVGRVRAVEIDIKPGALKVRV</sequence>
<dbReference type="GO" id="GO:0005524">
    <property type="term" value="F:ATP binding"/>
    <property type="evidence" value="ECO:0007669"/>
    <property type="project" value="UniProtKB-KW"/>
</dbReference>
<dbReference type="SMART" id="SM00046">
    <property type="entry name" value="DAGKc"/>
    <property type="match status" value="1"/>
</dbReference>
<accession>A0A6C1TXT4</accession>
<dbReference type="Gene3D" id="3.40.50.10330">
    <property type="entry name" value="Probable inorganic polyphosphate/atp-NAD kinase, domain 1"/>
    <property type="match status" value="1"/>
</dbReference>
<dbReference type="GO" id="GO:0008654">
    <property type="term" value="P:phospholipid biosynthetic process"/>
    <property type="evidence" value="ECO:0007669"/>
    <property type="project" value="UniProtKB-KW"/>
</dbReference>
<proteinExistence type="inferred from homology"/>
<protein>
    <recommendedName>
        <fullName evidence="9">DAGKc domain-containing protein</fullName>
    </recommendedName>
</protein>
<keyword evidence="8" id="KW-1208">Phospholipid metabolism</keyword>
<dbReference type="InterPro" id="IPR017438">
    <property type="entry name" value="ATP-NAD_kinase_N"/>
</dbReference>
<dbReference type="PROSITE" id="PS50146">
    <property type="entry name" value="DAGK"/>
    <property type="match status" value="1"/>
</dbReference>
<evidence type="ECO:0000313" key="11">
    <source>
        <dbReference type="Proteomes" id="UP000336646"/>
    </source>
</evidence>
<dbReference type="PANTHER" id="PTHR12358">
    <property type="entry name" value="SPHINGOSINE KINASE"/>
    <property type="match status" value="1"/>
</dbReference>
<keyword evidence="7" id="KW-0444">Lipid biosynthesis</keyword>
<comment type="similarity">
    <text evidence="2">Belongs to the diacylglycerol/lipid kinase family.</text>
</comment>
<dbReference type="InterPro" id="IPR050187">
    <property type="entry name" value="Lipid_Phosphate_FormReg"/>
</dbReference>